<dbReference type="NCBIfam" id="NF006941">
    <property type="entry name" value="PRK09423.1"/>
    <property type="match status" value="1"/>
</dbReference>
<dbReference type="InterPro" id="IPR001670">
    <property type="entry name" value="ADH_Fe/GldA"/>
</dbReference>
<sequence length="376" mass="41018">MAMVTYPVRGFGAPGKYIQGKGEFNHLASYTGRFGQKALVLVDSFFYEDFNVKLRSMYDAAGYDVAVVKFNGEVTLQEMERVTGLASAEQAEVIVGIGGGKTLDVAKGVAADTKLPLVIMPTTASTDAPCSALSVVYHENGQHSHERWYAKNPDLVLVDVEIISKAPVRFLVAGMGDALATYFEARANDWSDSGNYIFMNRDGSGCRRTRLAMAIAKSCYEILLEEGLKAKIAAESQVCTKALEDVVEVNILFSGLGFENSGCAGAHAIANGMTELQESHKSLHGEKVAFGTICQLMIENRPMSEIEEVVGFCLQVGLPTTLEDLSIEPTEENIRTIAKASTPSNWLCEPFLVTEDLIYDGIVQANQYMKYVKSQR</sequence>
<dbReference type="EC" id="1.1.1.6" evidence="6"/>
<comment type="similarity">
    <text evidence="1">Belongs to the iron-containing alcohol dehydrogenase family.</text>
</comment>
<dbReference type="CDD" id="cd08170">
    <property type="entry name" value="GlyDH"/>
    <property type="match status" value="1"/>
</dbReference>
<feature type="binding site" evidence="9">
    <location>
        <position position="284"/>
    </location>
    <ligand>
        <name>glycerol</name>
        <dbReference type="ChEBI" id="CHEBI:17754"/>
    </ligand>
</feature>
<name>A0A3D9JME9_9BACL</name>
<evidence type="ECO:0000256" key="3">
    <source>
        <dbReference type="ARBA" id="ARBA00023002"/>
    </source>
</evidence>
<dbReference type="EMBL" id="QRDZ01000016">
    <property type="protein sequence ID" value="RED75242.1"/>
    <property type="molecule type" value="Genomic_DNA"/>
</dbReference>
<comment type="cofactor">
    <cofactor evidence="9">
        <name>Zn(2+)</name>
        <dbReference type="ChEBI" id="CHEBI:29105"/>
    </cofactor>
    <text evidence="9">Binds 1 zinc ion per subunit.</text>
</comment>
<evidence type="ECO:0000256" key="11">
    <source>
        <dbReference type="PIRSR" id="PIRSR000112-3"/>
    </source>
</evidence>
<evidence type="ECO:0000256" key="5">
    <source>
        <dbReference type="ARBA" id="ARBA00037918"/>
    </source>
</evidence>
<proteinExistence type="inferred from homology"/>
<dbReference type="OrthoDB" id="5198708at2"/>
<feature type="binding site" evidence="11">
    <location>
        <position position="133"/>
    </location>
    <ligand>
        <name>NAD(+)</name>
        <dbReference type="ChEBI" id="CHEBI:57540"/>
    </ligand>
</feature>
<evidence type="ECO:0000259" key="12">
    <source>
        <dbReference type="Pfam" id="PF00465"/>
    </source>
</evidence>
<comment type="pathway">
    <text evidence="5">Polyol metabolism; glycerol fermentation; glycerone phosphate from glycerol (oxidative route): step 1/2.</text>
</comment>
<evidence type="ECO:0000256" key="6">
    <source>
        <dbReference type="ARBA" id="ARBA00039147"/>
    </source>
</evidence>
<keyword evidence="4 11" id="KW-0520">NAD</keyword>
<comment type="caution">
    <text evidence="13">The sequence shown here is derived from an EMBL/GenBank/DDBJ whole genome shotgun (WGS) entry which is preliminary data.</text>
</comment>
<dbReference type="PROSITE" id="PS00913">
    <property type="entry name" value="ADH_IRON_1"/>
    <property type="match status" value="1"/>
</dbReference>
<evidence type="ECO:0000256" key="2">
    <source>
        <dbReference type="ARBA" id="ARBA00022723"/>
    </source>
</evidence>
<dbReference type="AlphaFoldDB" id="A0A3D9JME9"/>
<organism evidence="13 14">
    <name type="scientific">Cohnella phaseoli</name>
    <dbReference type="NCBI Taxonomy" id="456490"/>
    <lineage>
        <taxon>Bacteria</taxon>
        <taxon>Bacillati</taxon>
        <taxon>Bacillota</taxon>
        <taxon>Bacilli</taxon>
        <taxon>Bacillales</taxon>
        <taxon>Paenibacillaceae</taxon>
        <taxon>Cohnella</taxon>
    </lineage>
</organism>
<dbReference type="Gene3D" id="1.20.1090.10">
    <property type="entry name" value="Dehydroquinate synthase-like - alpha domain"/>
    <property type="match status" value="1"/>
</dbReference>
<dbReference type="InterPro" id="IPR016205">
    <property type="entry name" value="Glycerol_DH"/>
</dbReference>
<evidence type="ECO:0000256" key="8">
    <source>
        <dbReference type="ARBA" id="ARBA00049006"/>
    </source>
</evidence>
<evidence type="ECO:0000256" key="7">
    <source>
        <dbReference type="ARBA" id="ARBA00040132"/>
    </source>
</evidence>
<evidence type="ECO:0000313" key="14">
    <source>
        <dbReference type="Proteomes" id="UP000256977"/>
    </source>
</evidence>
<dbReference type="Gene3D" id="3.40.50.1970">
    <property type="match status" value="1"/>
</dbReference>
<feature type="binding site" evidence="9">
    <location>
        <position position="267"/>
    </location>
    <ligand>
        <name>glycerol</name>
        <dbReference type="ChEBI" id="CHEBI:17754"/>
    </ligand>
</feature>
<feature type="domain" description="Alcohol dehydrogenase iron-type/glycerol dehydrogenase GldA" evidence="12">
    <location>
        <begin position="14"/>
        <end position="159"/>
    </location>
</feature>
<feature type="binding site" evidence="11">
    <location>
        <begin position="100"/>
        <end position="104"/>
    </location>
    <ligand>
        <name>NAD(+)</name>
        <dbReference type="ChEBI" id="CHEBI:57540"/>
    </ligand>
</feature>
<feature type="binding site" evidence="11">
    <location>
        <position position="137"/>
    </location>
    <ligand>
        <name>NAD(+)</name>
        <dbReference type="ChEBI" id="CHEBI:57540"/>
    </ligand>
</feature>
<dbReference type="RefSeq" id="WP_116062352.1">
    <property type="nucleotide sequence ID" value="NZ_QRDZ01000016.1"/>
</dbReference>
<evidence type="ECO:0000256" key="4">
    <source>
        <dbReference type="ARBA" id="ARBA00023027"/>
    </source>
</evidence>
<keyword evidence="2 9" id="KW-0479">Metal-binding</keyword>
<evidence type="ECO:0000313" key="13">
    <source>
        <dbReference type="EMBL" id="RED75242.1"/>
    </source>
</evidence>
<feature type="binding site" evidence="11">
    <location>
        <position position="131"/>
    </location>
    <ligand>
        <name>NAD(+)</name>
        <dbReference type="ChEBI" id="CHEBI:57540"/>
    </ligand>
</feature>
<evidence type="ECO:0000256" key="10">
    <source>
        <dbReference type="PIRSR" id="PIRSR000112-2"/>
    </source>
</evidence>
<protein>
    <recommendedName>
        <fullName evidence="7">Glycerol dehydrogenase</fullName>
        <ecNumber evidence="6">1.1.1.6</ecNumber>
    </recommendedName>
</protein>
<dbReference type="GO" id="GO:0008888">
    <property type="term" value="F:glycerol dehydrogenase (NAD+) activity"/>
    <property type="evidence" value="ECO:0007669"/>
    <property type="project" value="UniProtKB-EC"/>
</dbReference>
<dbReference type="Proteomes" id="UP000256977">
    <property type="component" value="Unassembled WGS sequence"/>
</dbReference>
<dbReference type="SUPFAM" id="SSF56796">
    <property type="entry name" value="Dehydroquinate synthase-like"/>
    <property type="match status" value="1"/>
</dbReference>
<keyword evidence="9" id="KW-0862">Zinc</keyword>
<comment type="catalytic activity">
    <reaction evidence="8">
        <text>glycerol + NAD(+) = dihydroxyacetone + NADH + H(+)</text>
        <dbReference type="Rhea" id="RHEA:13769"/>
        <dbReference type="ChEBI" id="CHEBI:15378"/>
        <dbReference type="ChEBI" id="CHEBI:16016"/>
        <dbReference type="ChEBI" id="CHEBI:17754"/>
        <dbReference type="ChEBI" id="CHEBI:57540"/>
        <dbReference type="ChEBI" id="CHEBI:57945"/>
        <dbReference type="EC" id="1.1.1.6"/>
    </reaction>
</comment>
<gene>
    <name evidence="13" type="ORF">DFP98_11644</name>
</gene>
<feature type="binding site" evidence="11">
    <location>
        <begin position="122"/>
        <end position="125"/>
    </location>
    <ligand>
        <name>NAD(+)</name>
        <dbReference type="ChEBI" id="CHEBI:57540"/>
    </ligand>
</feature>
<evidence type="ECO:0000256" key="1">
    <source>
        <dbReference type="ARBA" id="ARBA00007358"/>
    </source>
</evidence>
<dbReference type="PANTHER" id="PTHR43616">
    <property type="entry name" value="GLYCEROL DEHYDROGENASE"/>
    <property type="match status" value="1"/>
</dbReference>
<keyword evidence="3" id="KW-0560">Oxidoreductase</keyword>
<accession>A0A3D9JME9</accession>
<feature type="binding site" evidence="10">
    <location>
        <position position="127"/>
    </location>
    <ligand>
        <name>glycerol</name>
        <dbReference type="ChEBI" id="CHEBI:17754"/>
    </ligand>
</feature>
<keyword evidence="14" id="KW-1185">Reference proteome</keyword>
<dbReference type="GO" id="GO:0046872">
    <property type="term" value="F:metal ion binding"/>
    <property type="evidence" value="ECO:0007669"/>
    <property type="project" value="UniProtKB-KW"/>
</dbReference>
<dbReference type="InterPro" id="IPR018211">
    <property type="entry name" value="ADH_Fe_CS"/>
</dbReference>
<evidence type="ECO:0000256" key="9">
    <source>
        <dbReference type="PIRSR" id="PIRSR000112-1"/>
    </source>
</evidence>
<dbReference type="PIRSF" id="PIRSF000112">
    <property type="entry name" value="Glycerol_dehydrogenase"/>
    <property type="match status" value="1"/>
</dbReference>
<dbReference type="Pfam" id="PF00465">
    <property type="entry name" value="Fe-ADH"/>
    <property type="match status" value="1"/>
</dbReference>
<reference evidence="13 14" key="1">
    <citation type="submission" date="2018-07" db="EMBL/GenBank/DDBJ databases">
        <title>Genomic Encyclopedia of Type Strains, Phase III (KMG-III): the genomes of soil and plant-associated and newly described type strains.</title>
        <authorList>
            <person name="Whitman W."/>
        </authorList>
    </citation>
    <scope>NUCLEOTIDE SEQUENCE [LARGE SCALE GENOMIC DNA]</scope>
    <source>
        <strain evidence="13 14">CECT 7287</strain>
    </source>
</reference>
<feature type="binding site" evidence="9">
    <location>
        <position position="177"/>
    </location>
    <ligand>
        <name>glycerol</name>
        <dbReference type="ChEBI" id="CHEBI:17754"/>
    </ligand>
</feature>
<feature type="binding site" evidence="11">
    <location>
        <position position="43"/>
    </location>
    <ligand>
        <name>NAD(+)</name>
        <dbReference type="ChEBI" id="CHEBI:57540"/>
    </ligand>
</feature>
<dbReference type="PANTHER" id="PTHR43616:SF5">
    <property type="entry name" value="GLYCEROL DEHYDROGENASE 1"/>
    <property type="match status" value="1"/>
</dbReference>